<comment type="caution">
    <text evidence="1">The sequence shown here is derived from an EMBL/GenBank/DDBJ whole genome shotgun (WGS) entry which is preliminary data.</text>
</comment>
<dbReference type="AlphaFoldDB" id="A0AAD2C1P6"/>
<evidence type="ECO:0000313" key="4">
    <source>
        <dbReference type="Proteomes" id="UP001190491"/>
    </source>
</evidence>
<gene>
    <name evidence="2" type="ORF">R77564_04424</name>
    <name evidence="1" type="ORF">R77567_03949</name>
</gene>
<dbReference type="EMBL" id="CAUDLI010000011">
    <property type="protein sequence ID" value="CAJ0900249.1"/>
    <property type="molecule type" value="Genomic_DNA"/>
</dbReference>
<dbReference type="Proteomes" id="UP001190491">
    <property type="component" value="Unassembled WGS sequence"/>
</dbReference>
<evidence type="ECO:0000313" key="3">
    <source>
        <dbReference type="Proteomes" id="UP001189792"/>
    </source>
</evidence>
<sequence>MGVGFPLVVVSDARMQRDGSGRCGGCAVHATFAAKSANFGKEAATKSRNPWTFPSRAAILRSSARIPQTMIVIATAFATAQPRHTLSADGARLRGGNLHDRFSTHVALRHFLLARLS</sequence>
<name>A0AAD2C1P6_9RALS</name>
<dbReference type="EMBL" id="CAUDKO010000010">
    <property type="protein sequence ID" value="CAJ0887607.1"/>
    <property type="molecule type" value="Genomic_DNA"/>
</dbReference>
<evidence type="ECO:0000313" key="1">
    <source>
        <dbReference type="EMBL" id="CAJ0887607.1"/>
    </source>
</evidence>
<dbReference type="Proteomes" id="UP001189792">
    <property type="component" value="Unassembled WGS sequence"/>
</dbReference>
<organism evidence="1 4">
    <name type="scientific">Ralstonia flatus</name>
    <dbReference type="NCBI Taxonomy" id="3058601"/>
    <lineage>
        <taxon>Bacteria</taxon>
        <taxon>Pseudomonadati</taxon>
        <taxon>Pseudomonadota</taxon>
        <taxon>Betaproteobacteria</taxon>
        <taxon>Burkholderiales</taxon>
        <taxon>Burkholderiaceae</taxon>
        <taxon>Ralstonia</taxon>
    </lineage>
</organism>
<reference evidence="1 3" key="1">
    <citation type="submission" date="2023-07" db="EMBL/GenBank/DDBJ databases">
        <authorList>
            <person name="Peeters C."/>
        </authorList>
    </citation>
    <scope>NUCLEOTIDE SEQUENCE</scope>
    <source>
        <strain evidence="2 3">LMG 32965</strain>
        <strain evidence="1">R-77567</strain>
    </source>
</reference>
<keyword evidence="3" id="KW-1185">Reference proteome</keyword>
<proteinExistence type="predicted"/>
<accession>A0AAD2C1P6</accession>
<protein>
    <submittedName>
        <fullName evidence="1">Uncharacterized protein</fullName>
    </submittedName>
</protein>
<evidence type="ECO:0000313" key="2">
    <source>
        <dbReference type="EMBL" id="CAJ0900249.1"/>
    </source>
</evidence>
<dbReference type="RefSeq" id="WP_316857550.1">
    <property type="nucleotide sequence ID" value="NZ_CAUDKO010000010.1"/>
</dbReference>